<name>A0A1X7U0P7_AMPQE</name>
<keyword evidence="12 20" id="KW-1133">Transmembrane helix</keyword>
<keyword evidence="6" id="KW-0551">Lipid droplet</keyword>
<dbReference type="CDD" id="cd16643">
    <property type="entry name" value="mRING-HC-C3HC3D_TRAF6"/>
    <property type="match status" value="1"/>
</dbReference>
<dbReference type="GO" id="GO:0051604">
    <property type="term" value="P:protein maturation"/>
    <property type="evidence" value="ECO:0007669"/>
    <property type="project" value="InterPro"/>
</dbReference>
<keyword evidence="14" id="KW-0325">Glycoprotein</keyword>
<keyword evidence="7 20" id="KW-0812">Transmembrane</keyword>
<dbReference type="SMART" id="SM00184">
    <property type="entry name" value="RING"/>
    <property type="match status" value="1"/>
</dbReference>
<feature type="compositionally biased region" description="Polar residues" evidence="19">
    <location>
        <begin position="1321"/>
        <end position="1330"/>
    </location>
</feature>
<dbReference type="OrthoDB" id="10051587at2759"/>
<feature type="region of interest" description="Disordered" evidence="19">
    <location>
        <begin position="1199"/>
        <end position="1347"/>
    </location>
</feature>
<feature type="compositionally biased region" description="Polar residues" evidence="19">
    <location>
        <begin position="984"/>
        <end position="996"/>
    </location>
</feature>
<evidence type="ECO:0000259" key="21">
    <source>
        <dbReference type="PROSITE" id="PS50089"/>
    </source>
</evidence>
<evidence type="ECO:0000313" key="23">
    <source>
        <dbReference type="EnsemblMetazoa" id="Aqu2.1.21164_001"/>
    </source>
</evidence>
<evidence type="ECO:0000256" key="9">
    <source>
        <dbReference type="ARBA" id="ARBA00022771"/>
    </source>
</evidence>
<keyword evidence="13 20" id="KW-0472">Membrane</keyword>
<evidence type="ECO:0000256" key="7">
    <source>
        <dbReference type="ARBA" id="ARBA00022692"/>
    </source>
</evidence>
<feature type="coiled-coil region" evidence="18">
    <location>
        <begin position="939"/>
        <end position="966"/>
    </location>
</feature>
<feature type="domain" description="TRAF-type" evidence="22">
    <location>
        <begin position="736"/>
        <end position="786"/>
    </location>
</feature>
<dbReference type="Pfam" id="PF06762">
    <property type="entry name" value="LMF1"/>
    <property type="match status" value="1"/>
</dbReference>
<dbReference type="FunFam" id="3.30.40.10:FF:000179">
    <property type="entry name" value="TNF receptor-associated factor"/>
    <property type="match status" value="1"/>
</dbReference>
<dbReference type="eggNOG" id="KOG2359">
    <property type="taxonomic scope" value="Eukaryota"/>
</dbReference>
<dbReference type="InParanoid" id="A0A1X7U0P7"/>
<feature type="compositionally biased region" description="Low complexity" evidence="19">
    <location>
        <begin position="1377"/>
        <end position="1387"/>
    </location>
</feature>
<dbReference type="GO" id="GO:0005789">
    <property type="term" value="C:endoplasmic reticulum membrane"/>
    <property type="evidence" value="ECO:0007669"/>
    <property type="project" value="UniProtKB-SubCell"/>
</dbReference>
<comment type="similarity">
    <text evidence="4">Belongs to the lipase maturation factor family.</text>
</comment>
<comment type="similarity">
    <text evidence="5">Belongs to the TNF receptor-associated factor family. A subfamily.</text>
</comment>
<evidence type="ECO:0000256" key="5">
    <source>
        <dbReference type="ARBA" id="ARBA00006608"/>
    </source>
</evidence>
<feature type="transmembrane region" description="Helical" evidence="20">
    <location>
        <begin position="406"/>
        <end position="432"/>
    </location>
</feature>
<feature type="transmembrane region" description="Helical" evidence="20">
    <location>
        <begin position="167"/>
        <end position="185"/>
    </location>
</feature>
<proteinExistence type="inferred from homology"/>
<feature type="domain" description="RING-type" evidence="21">
    <location>
        <begin position="655"/>
        <end position="694"/>
    </location>
</feature>
<feature type="compositionally biased region" description="Low complexity" evidence="19">
    <location>
        <begin position="1018"/>
        <end position="1034"/>
    </location>
</feature>
<evidence type="ECO:0000256" key="12">
    <source>
        <dbReference type="ARBA" id="ARBA00022989"/>
    </source>
</evidence>
<evidence type="ECO:0000256" key="10">
    <source>
        <dbReference type="ARBA" id="ARBA00022824"/>
    </source>
</evidence>
<feature type="compositionally biased region" description="Low complexity" evidence="19">
    <location>
        <begin position="1242"/>
        <end position="1265"/>
    </location>
</feature>
<evidence type="ECO:0000259" key="22">
    <source>
        <dbReference type="PROSITE" id="PS50145"/>
    </source>
</evidence>
<dbReference type="PANTHER" id="PTHR14463:SF5">
    <property type="entry name" value="LIPASE MATURATION FACTOR 2"/>
    <property type="match status" value="1"/>
</dbReference>
<feature type="transmembrane region" description="Helical" evidence="20">
    <location>
        <begin position="319"/>
        <end position="346"/>
    </location>
</feature>
<feature type="transmembrane region" description="Helical" evidence="20">
    <location>
        <begin position="83"/>
        <end position="102"/>
    </location>
</feature>
<dbReference type="PROSITE" id="PS00518">
    <property type="entry name" value="ZF_RING_1"/>
    <property type="match status" value="1"/>
</dbReference>
<dbReference type="InterPro" id="IPR057433">
    <property type="entry name" value="LMF1/2_C"/>
</dbReference>
<feature type="region of interest" description="Disordered" evidence="19">
    <location>
        <begin position="968"/>
        <end position="1034"/>
    </location>
</feature>
<feature type="transmembrane region" description="Helical" evidence="20">
    <location>
        <begin position="12"/>
        <end position="32"/>
    </location>
</feature>
<feature type="compositionally biased region" description="Polar residues" evidence="19">
    <location>
        <begin position="1213"/>
        <end position="1229"/>
    </location>
</feature>
<dbReference type="InterPro" id="IPR013083">
    <property type="entry name" value="Znf_RING/FYVE/PHD"/>
</dbReference>
<feature type="transmembrane region" description="Helical" evidence="20">
    <location>
        <begin position="372"/>
        <end position="394"/>
    </location>
</feature>
<evidence type="ECO:0000256" key="8">
    <source>
        <dbReference type="ARBA" id="ARBA00022723"/>
    </source>
</evidence>
<keyword evidence="8 17" id="KW-0479">Metal-binding</keyword>
<keyword evidence="18" id="KW-0175">Coiled coil</keyword>
<reference evidence="23" key="1">
    <citation type="submission" date="2017-05" db="UniProtKB">
        <authorList>
            <consortium name="EnsemblMetazoa"/>
        </authorList>
    </citation>
    <scope>IDENTIFICATION</scope>
</reference>
<organism evidence="23">
    <name type="scientific">Amphimedon queenslandica</name>
    <name type="common">Sponge</name>
    <dbReference type="NCBI Taxonomy" id="400682"/>
    <lineage>
        <taxon>Eukaryota</taxon>
        <taxon>Metazoa</taxon>
        <taxon>Porifera</taxon>
        <taxon>Demospongiae</taxon>
        <taxon>Heteroscleromorpha</taxon>
        <taxon>Haplosclerida</taxon>
        <taxon>Niphatidae</taxon>
        <taxon>Amphimedon</taxon>
    </lineage>
</organism>
<dbReference type="Pfam" id="PF13923">
    <property type="entry name" value="zf-C3HC4_2"/>
    <property type="match status" value="1"/>
</dbReference>
<comment type="subcellular location">
    <subcellularLocation>
        <location evidence="3">Cytoplasm</location>
        <location evidence="3">Cell cortex</location>
    </subcellularLocation>
    <subcellularLocation>
        <location evidence="1">Endoplasmic reticulum membrane</location>
        <topology evidence="1">Multi-pass membrane protein</topology>
    </subcellularLocation>
    <subcellularLocation>
        <location evidence="2">Lipid droplet</location>
    </subcellularLocation>
</comment>
<evidence type="ECO:0000256" key="6">
    <source>
        <dbReference type="ARBA" id="ARBA00022677"/>
    </source>
</evidence>
<evidence type="ECO:0000256" key="11">
    <source>
        <dbReference type="ARBA" id="ARBA00022833"/>
    </source>
</evidence>
<dbReference type="Pfam" id="PF25179">
    <property type="entry name" value="LMF1_C"/>
    <property type="match status" value="1"/>
</dbReference>
<dbReference type="GO" id="GO:0008270">
    <property type="term" value="F:zinc ion binding"/>
    <property type="evidence" value="ECO:0007669"/>
    <property type="project" value="UniProtKB-KW"/>
</dbReference>
<evidence type="ECO:0000256" key="3">
    <source>
        <dbReference type="ARBA" id="ARBA00004544"/>
    </source>
</evidence>
<dbReference type="EnsemblMetazoa" id="Aqu2.1.21164_001">
    <property type="protein sequence ID" value="Aqu2.1.21164_001"/>
    <property type="gene ID" value="Aqu2.1.21164"/>
</dbReference>
<evidence type="ECO:0000256" key="4">
    <source>
        <dbReference type="ARBA" id="ARBA00005512"/>
    </source>
</evidence>
<feature type="transmembrane region" description="Helical" evidence="20">
    <location>
        <begin position="136"/>
        <end position="155"/>
    </location>
</feature>
<feature type="zinc finger region" description="TRAF-type" evidence="17">
    <location>
        <begin position="736"/>
        <end position="786"/>
    </location>
</feature>
<dbReference type="STRING" id="400682.A0A1X7U0P7"/>
<dbReference type="GO" id="GO:0005811">
    <property type="term" value="C:lipid droplet"/>
    <property type="evidence" value="ECO:0007669"/>
    <property type="project" value="UniProtKB-SubCell"/>
</dbReference>
<dbReference type="InterPro" id="IPR027139">
    <property type="entry name" value="TRAF6_RING-HC"/>
</dbReference>
<dbReference type="InterPro" id="IPR001841">
    <property type="entry name" value="Znf_RING"/>
</dbReference>
<feature type="transmembrane region" description="Helical" evidence="20">
    <location>
        <begin position="109"/>
        <end position="130"/>
    </location>
</feature>
<feature type="compositionally biased region" description="Low complexity" evidence="19">
    <location>
        <begin position="1331"/>
        <end position="1347"/>
    </location>
</feature>
<dbReference type="PANTHER" id="PTHR14463">
    <property type="entry name" value="LIPASE MATURATION FACTOR"/>
    <property type="match status" value="1"/>
</dbReference>
<dbReference type="SUPFAM" id="SSF57850">
    <property type="entry name" value="RING/U-box"/>
    <property type="match status" value="1"/>
</dbReference>
<dbReference type="PROSITE" id="PS50145">
    <property type="entry name" value="ZF_TRAF"/>
    <property type="match status" value="1"/>
</dbReference>
<accession>A0A1X7U0P7</accession>
<dbReference type="GO" id="GO:0005164">
    <property type="term" value="F:tumor necrosis factor receptor binding"/>
    <property type="evidence" value="ECO:0007669"/>
    <property type="project" value="InterPro"/>
</dbReference>
<evidence type="ECO:0000256" key="20">
    <source>
        <dbReference type="SAM" id="Phobius"/>
    </source>
</evidence>
<dbReference type="eggNOG" id="KOG0297">
    <property type="taxonomic scope" value="Eukaryota"/>
</dbReference>
<evidence type="ECO:0000256" key="19">
    <source>
        <dbReference type="SAM" id="MobiDB-lite"/>
    </source>
</evidence>
<evidence type="ECO:0000256" key="18">
    <source>
        <dbReference type="SAM" id="Coils"/>
    </source>
</evidence>
<evidence type="ECO:0000256" key="14">
    <source>
        <dbReference type="ARBA" id="ARBA00023180"/>
    </source>
</evidence>
<sequence length="1559" mass="172150">MRSRAIQDTRQLFLWSMGAIFLFAFTSIFIQIPGLYGPNGLLPVYNVVPTLKENQTLYEHSQSFYSFPSLLLYSNYFSLPPEYAMELACIVGIILSFCVIVFQSMRCSLVFLLIWLMYLTVHEVGQTFMYFQWDSLLLEAGIISVLVAPLNLTFWRKPIARPHDSSSFWLVRWLLFRLMFASGVVKLTSQCPTWWGLTALRWHYESQCIPTPFAWFAHQLPDWFQSLSVVGTYYIEILVPFFFFFPIRSIRLFAFLNQVFFQICIILTGNYNFFNLLTLALCVSLLDDAFLDSTPFWQKRKVPMDWSRRMLKSWCGKRSSFIHAFLRLVAFILIVGVSVGVAVHYFNLQVSGGKILSSVGFSMDEFNDFVRLFLPLSVLIGCASLFLELWHCLLDSLSKHGLFNKLWSVAQTVMMLASIIVMFMITLIPLSYLDDGSFHSLIPSEIKSVHTALQPLHFTSSYGLFRSMTGVGGRPELIIEGSNDENGPWREYDFLYKPWSSLQTTSTSCFNQSGPWWTRSFQKDYLFSLSLDHTGLQEYLQKNNMLNIPKSSCDVQYICSFIDQIRSYSRLLPPTEICLAMLTMATILQLTLAMMSNLGQARAADYKVKPLAPQPRQGQENGGKGALAKKDKSLSVTMEGFDAKFDPPLDKRLECPICLLAQREPMQTPCGHRFCSACILRALRETGPRCPVDNTRVAVHQLFKDNFAKREVLSLHVHCHGNECTWHGELRKLEQHEKGCGLMLISCPNECGHKCLRRDIYEHLPSCSNQPTLCSLCSISFNKNKIGSHAQQCSKIKLPESTLGDISKANEILKWSGHLKMKLHGQNYSIIGYLTAKMDSEERFIHSGSWSSNINLIPLTGSASRIFWKTLQGPEVKPLDLFFNVLVVDSRSAAFQKLTKKKINAVTGLKPKITSGRRELTILYIYWSDTEKRMKACVAELQNYLVKEMQNKLQQLKRTSQLNEITLETSRSGSHRGGSSSRSTAPGSTNHSSQPGTDRRGGGASLPRRPPYNNLRFVNVPPSGPPVSVEPSSHLPSSSRVLSSLLSWQLSPSFPPYPWRAAPSVPFFTIPSTPPQFLPANSYPYMFAPMPAIAAPSFSINPGRVPVPASIAIPSYAGVAVPRVTGLHAELVVTTASDAPLQQGGATMMEGGRVNNVQAPPNAPPTGLAAAVIHSFPPQTVPPDHPLGVPPNQVSVVVDPRGGIVGAGGEVPTAQTTTEPQSWSHQWQAPPSMARANWFGETSSQNSSSSSNPSSSSGAGQSDTSRPSQSARHHRQTSSPSSLSSPFSLPFFSPMPPGGLESSDDDLSDVNSPLHWPNGQPPSTRTPRTGSSNEQSPSSSNSSNGDTSALQTLADAAALLSSPTPSVSDTEEVISYYDSDSSSQNSSFAEDADPNHGIYLQIPPRLSHPAPPANHIQTNGNVLAVPTGGHGYAPPQAYRHQSSTLEEVSLFVPVIHPPVEEQTGPAQVLYPAQERGVILPPQQPIAEVLHMTAQGSHNIVPVQEPWPAAAAAAAIVESQPGAAYIPRPMIPANGPHPHNGGGFWEEVMPSLLHEGHAPQ</sequence>
<dbReference type="InterPro" id="IPR057434">
    <property type="entry name" value="LMF1/2_N"/>
</dbReference>
<evidence type="ECO:0000256" key="13">
    <source>
        <dbReference type="ARBA" id="ARBA00023136"/>
    </source>
</evidence>
<protein>
    <recommendedName>
        <fullName evidence="16">Lipase maturation factor 2</fullName>
    </recommendedName>
    <alternativeName>
        <fullName evidence="15">E3 ubiquitin-protein ligase TRAF6</fullName>
    </alternativeName>
</protein>
<dbReference type="InterPro" id="IPR017907">
    <property type="entry name" value="Znf_RING_CS"/>
</dbReference>
<evidence type="ECO:0000256" key="17">
    <source>
        <dbReference type="PROSITE-ProRule" id="PRU00207"/>
    </source>
</evidence>
<evidence type="ECO:0000256" key="16">
    <source>
        <dbReference type="ARBA" id="ARBA00040643"/>
    </source>
</evidence>
<dbReference type="PROSITE" id="PS50089">
    <property type="entry name" value="ZF_RING_2"/>
    <property type="match status" value="1"/>
</dbReference>
<dbReference type="GO" id="GO:0005938">
    <property type="term" value="C:cell cortex"/>
    <property type="evidence" value="ECO:0007669"/>
    <property type="project" value="UniProtKB-SubCell"/>
</dbReference>
<dbReference type="Gene3D" id="3.30.40.10">
    <property type="entry name" value="Zinc/RING finger domain, C3HC4 (zinc finger)"/>
    <property type="match status" value="2"/>
</dbReference>
<dbReference type="Pfam" id="PF02176">
    <property type="entry name" value="zf-TRAF"/>
    <property type="match status" value="1"/>
</dbReference>
<dbReference type="GO" id="GO:0141124">
    <property type="term" value="P:intracellular signaling cassette"/>
    <property type="evidence" value="ECO:0007669"/>
    <property type="project" value="UniProtKB-ARBA"/>
</dbReference>
<feature type="transmembrane region" description="Helical" evidence="20">
    <location>
        <begin position="223"/>
        <end position="245"/>
    </location>
</feature>
<dbReference type="InterPro" id="IPR009613">
    <property type="entry name" value="LMF"/>
</dbReference>
<keyword evidence="10" id="KW-0256">Endoplasmic reticulum</keyword>
<dbReference type="GO" id="GO:0004842">
    <property type="term" value="F:ubiquitin-protein transferase activity"/>
    <property type="evidence" value="ECO:0007669"/>
    <property type="project" value="InterPro"/>
</dbReference>
<feature type="compositionally biased region" description="Low complexity" evidence="19">
    <location>
        <begin position="1278"/>
        <end position="1292"/>
    </location>
</feature>
<evidence type="ECO:0000256" key="2">
    <source>
        <dbReference type="ARBA" id="ARBA00004502"/>
    </source>
</evidence>
<evidence type="ECO:0000256" key="1">
    <source>
        <dbReference type="ARBA" id="ARBA00004477"/>
    </source>
</evidence>
<evidence type="ECO:0000256" key="15">
    <source>
        <dbReference type="ARBA" id="ARBA00030810"/>
    </source>
</evidence>
<dbReference type="GO" id="GO:0016567">
    <property type="term" value="P:protein ubiquitination"/>
    <property type="evidence" value="ECO:0007669"/>
    <property type="project" value="InterPro"/>
</dbReference>
<keyword evidence="11 17" id="KW-0862">Zinc</keyword>
<keyword evidence="9 17" id="KW-0863">Zinc-finger</keyword>
<feature type="region of interest" description="Disordered" evidence="19">
    <location>
        <begin position="1377"/>
        <end position="1414"/>
    </location>
</feature>
<dbReference type="InterPro" id="IPR001293">
    <property type="entry name" value="Znf_TRAF"/>
</dbReference>